<feature type="chain" id="PRO_5038460127" evidence="1">
    <location>
        <begin position="22"/>
        <end position="180"/>
    </location>
</feature>
<dbReference type="PANTHER" id="PTHR38593:SF1">
    <property type="entry name" value="BLR2558 PROTEIN"/>
    <property type="match status" value="1"/>
</dbReference>
<protein>
    <submittedName>
        <fullName evidence="3">DUF4142 domain-containing protein</fullName>
    </submittedName>
</protein>
<proteinExistence type="predicted"/>
<dbReference type="InterPro" id="IPR012347">
    <property type="entry name" value="Ferritin-like"/>
</dbReference>
<accession>A0A931A4T5</accession>
<dbReference type="PANTHER" id="PTHR38593">
    <property type="entry name" value="BLR2558 PROTEIN"/>
    <property type="match status" value="1"/>
</dbReference>
<reference evidence="3" key="1">
    <citation type="submission" date="2020-11" db="EMBL/GenBank/DDBJ databases">
        <title>Whole-genome analyses of Nonomuraea sp. K274.</title>
        <authorList>
            <person name="Veyisoglu A."/>
        </authorList>
    </citation>
    <scope>NUCLEOTIDE SEQUENCE</scope>
    <source>
        <strain evidence="3">K274</strain>
    </source>
</reference>
<evidence type="ECO:0000256" key="1">
    <source>
        <dbReference type="SAM" id="SignalP"/>
    </source>
</evidence>
<organism evidence="3 4">
    <name type="scientific">Nonomuraea cypriaca</name>
    <dbReference type="NCBI Taxonomy" id="1187855"/>
    <lineage>
        <taxon>Bacteria</taxon>
        <taxon>Bacillati</taxon>
        <taxon>Actinomycetota</taxon>
        <taxon>Actinomycetes</taxon>
        <taxon>Streptosporangiales</taxon>
        <taxon>Streptosporangiaceae</taxon>
        <taxon>Nonomuraea</taxon>
    </lineage>
</organism>
<dbReference type="RefSeq" id="WP_195894107.1">
    <property type="nucleotide sequence ID" value="NZ_JADOGI010000009.1"/>
</dbReference>
<keyword evidence="1" id="KW-0732">Signal</keyword>
<evidence type="ECO:0000259" key="2">
    <source>
        <dbReference type="Pfam" id="PF13628"/>
    </source>
</evidence>
<evidence type="ECO:0000313" key="4">
    <source>
        <dbReference type="Proteomes" id="UP000605361"/>
    </source>
</evidence>
<gene>
    <name evidence="3" type="ORF">ITP53_05115</name>
</gene>
<keyword evidence="4" id="KW-1185">Reference proteome</keyword>
<comment type="caution">
    <text evidence="3">The sequence shown here is derived from an EMBL/GenBank/DDBJ whole genome shotgun (WGS) entry which is preliminary data.</text>
</comment>
<dbReference type="Pfam" id="PF13628">
    <property type="entry name" value="DUF4142"/>
    <property type="match status" value="1"/>
</dbReference>
<dbReference type="Gene3D" id="1.20.1260.10">
    <property type="match status" value="1"/>
</dbReference>
<evidence type="ECO:0000313" key="3">
    <source>
        <dbReference type="EMBL" id="MBF8185128.1"/>
    </source>
</evidence>
<sequence>MRARLTMSLAALAVAVLPGCAGETPPQGEAVAARTDTQPSEQDRAWMRAIHEGNLAEVQAGRLAEDKGAARRIKLIGKMLVEDHTELDVKVTKAASQLGIQLPTSPSAEQRAEIVRLHDAVGRDFDQDFTAAMMKEHTTALAATRKQIADGSSPVVVSLARAAAPVLQQHLDALHEGHGE</sequence>
<dbReference type="EMBL" id="JADOGI010000009">
    <property type="protein sequence ID" value="MBF8185128.1"/>
    <property type="molecule type" value="Genomic_DNA"/>
</dbReference>
<dbReference type="InterPro" id="IPR025419">
    <property type="entry name" value="DUF4142"/>
</dbReference>
<feature type="signal peptide" evidence="1">
    <location>
        <begin position="1"/>
        <end position="21"/>
    </location>
</feature>
<dbReference type="Proteomes" id="UP000605361">
    <property type="component" value="Unassembled WGS sequence"/>
</dbReference>
<dbReference type="AlphaFoldDB" id="A0A931A4T5"/>
<name>A0A931A4T5_9ACTN</name>
<feature type="domain" description="DUF4142" evidence="2">
    <location>
        <begin position="42"/>
        <end position="174"/>
    </location>
</feature>